<evidence type="ECO:0000313" key="1">
    <source>
        <dbReference type="EMBL" id="CDR31407.1"/>
    </source>
</evidence>
<dbReference type="Pfam" id="PF13707">
    <property type="entry name" value="RloB"/>
    <property type="match status" value="1"/>
</dbReference>
<dbReference type="RefSeq" id="WP_045749824.1">
    <property type="nucleotide sequence ID" value="NZ_FUZK01000001.1"/>
</dbReference>
<dbReference type="STRING" id="35623.Aocu_13340"/>
<dbReference type="InterPro" id="IPR025591">
    <property type="entry name" value="RloB"/>
</dbReference>
<accession>A0A061AK53</accession>
<evidence type="ECO:0000313" key="2">
    <source>
        <dbReference type="Proteomes" id="UP000032434"/>
    </source>
</evidence>
<name>A0A061AK53_9MOLU</name>
<gene>
    <name evidence="1" type="ORF">Aocu_13340</name>
</gene>
<keyword evidence="2" id="KW-1185">Reference proteome</keyword>
<sequence length="220" mass="26119">MINLSQERKISHKKQFLGKVIIFCEGTTEFNYFNYFKVKLDSKKNKYINLELEPIDVAGGGAINIFNKVNEFLENPVNHKYQYHEKVIVFDLDDPKKRELMIKTLIEMSKSDYGFTLLYSYKSFEVWLLMHLLEVTIPMTKRQLKEKIREQLNITRYIKSSKGMISKILHDESNVKNAIENAKNLDKKYIEENLKIISRYKEMNPFTNVHKLVEEILENL</sequence>
<dbReference type="Proteomes" id="UP000032434">
    <property type="component" value="Chromosome 1"/>
</dbReference>
<dbReference type="PATRIC" id="fig|35623.3.peg.1333"/>
<dbReference type="InParanoid" id="A0A061AK53"/>
<dbReference type="AlphaFoldDB" id="A0A061AK53"/>
<reference evidence="2" key="1">
    <citation type="submission" date="2014-05" db="EMBL/GenBank/DDBJ databases">
        <authorList>
            <person name="Kube M."/>
        </authorList>
    </citation>
    <scope>NUCLEOTIDE SEQUENCE [LARGE SCALE GENOMIC DNA]</scope>
</reference>
<dbReference type="HOGENOM" id="CLU_090993_1_0_14"/>
<proteinExistence type="predicted"/>
<dbReference type="KEGG" id="aoc:Aocu_13340"/>
<protein>
    <submittedName>
        <fullName evidence="1">RloB-like protein</fullName>
    </submittedName>
</protein>
<dbReference type="EMBL" id="LK028559">
    <property type="protein sequence ID" value="CDR31407.1"/>
    <property type="molecule type" value="Genomic_DNA"/>
</dbReference>
<organism evidence="1 2">
    <name type="scientific">Acholeplasma oculi</name>
    <dbReference type="NCBI Taxonomy" id="35623"/>
    <lineage>
        <taxon>Bacteria</taxon>
        <taxon>Bacillati</taxon>
        <taxon>Mycoplasmatota</taxon>
        <taxon>Mollicutes</taxon>
        <taxon>Acholeplasmatales</taxon>
        <taxon>Acholeplasmataceae</taxon>
        <taxon>Acholeplasma</taxon>
    </lineage>
</organism>